<evidence type="ECO:0000256" key="1">
    <source>
        <dbReference type="SAM" id="MobiDB-lite"/>
    </source>
</evidence>
<dbReference type="VEuPathDB" id="VectorBase:AMEC014178"/>
<feature type="compositionally biased region" description="Polar residues" evidence="1">
    <location>
        <begin position="18"/>
        <end position="33"/>
    </location>
</feature>
<sequence length="106" mass="11401">MAVGYNAREDEEAAVPKSSPSSTIHGSSNNNQPEPLHGATAPTGLSVNEQNDVQLVIATLQARHLMRRIISNLLAHALLYGGSANPDHPRPCPDCVLLVLLCDYYI</sequence>
<organism evidence="2 3">
    <name type="scientific">Anopheles melas</name>
    <dbReference type="NCBI Taxonomy" id="34690"/>
    <lineage>
        <taxon>Eukaryota</taxon>
        <taxon>Metazoa</taxon>
        <taxon>Ecdysozoa</taxon>
        <taxon>Arthropoda</taxon>
        <taxon>Hexapoda</taxon>
        <taxon>Insecta</taxon>
        <taxon>Pterygota</taxon>
        <taxon>Neoptera</taxon>
        <taxon>Endopterygota</taxon>
        <taxon>Diptera</taxon>
        <taxon>Nematocera</taxon>
        <taxon>Culicoidea</taxon>
        <taxon>Culicidae</taxon>
        <taxon>Anophelinae</taxon>
        <taxon>Anopheles</taxon>
    </lineage>
</organism>
<feature type="region of interest" description="Disordered" evidence="1">
    <location>
        <begin position="1"/>
        <end position="45"/>
    </location>
</feature>
<reference evidence="3" key="1">
    <citation type="submission" date="2014-01" db="EMBL/GenBank/DDBJ databases">
        <title>The Genome Sequence of Anopheles melas CM1001059_A (V2).</title>
        <authorList>
            <consortium name="The Broad Institute Genomics Platform"/>
            <person name="Neafsey D.E."/>
            <person name="Besansky N."/>
            <person name="Howell P."/>
            <person name="Walton C."/>
            <person name="Young S.K."/>
            <person name="Zeng Q."/>
            <person name="Gargeya S."/>
            <person name="Fitzgerald M."/>
            <person name="Haas B."/>
            <person name="Abouelleil A."/>
            <person name="Allen A.W."/>
            <person name="Alvarado L."/>
            <person name="Arachchi H.M."/>
            <person name="Berlin A.M."/>
            <person name="Chapman S.B."/>
            <person name="Gainer-Dewar J."/>
            <person name="Goldberg J."/>
            <person name="Griggs A."/>
            <person name="Gujja S."/>
            <person name="Hansen M."/>
            <person name="Howarth C."/>
            <person name="Imamovic A."/>
            <person name="Ireland A."/>
            <person name="Larimer J."/>
            <person name="McCowan C."/>
            <person name="Murphy C."/>
            <person name="Pearson M."/>
            <person name="Poon T.W."/>
            <person name="Priest M."/>
            <person name="Roberts A."/>
            <person name="Saif S."/>
            <person name="Shea T."/>
            <person name="Sisk P."/>
            <person name="Sykes S."/>
            <person name="Wortman J."/>
            <person name="Nusbaum C."/>
            <person name="Birren B."/>
        </authorList>
    </citation>
    <scope>NUCLEOTIDE SEQUENCE [LARGE SCALE GENOMIC DNA]</scope>
    <source>
        <strain evidence="3">CM1001059</strain>
    </source>
</reference>
<protein>
    <submittedName>
        <fullName evidence="2">Uncharacterized protein</fullName>
    </submittedName>
</protein>
<accession>A0A182U5C0</accession>
<dbReference type="Proteomes" id="UP000075902">
    <property type="component" value="Unassembled WGS sequence"/>
</dbReference>
<evidence type="ECO:0000313" key="3">
    <source>
        <dbReference type="Proteomes" id="UP000075902"/>
    </source>
</evidence>
<proteinExistence type="predicted"/>
<reference evidence="2" key="2">
    <citation type="submission" date="2020-05" db="UniProtKB">
        <authorList>
            <consortium name="EnsemblMetazoa"/>
        </authorList>
    </citation>
    <scope>IDENTIFICATION</scope>
    <source>
        <strain evidence="2">CM1001059</strain>
    </source>
</reference>
<keyword evidence="3" id="KW-1185">Reference proteome</keyword>
<dbReference type="EnsemblMetazoa" id="AMEC014178-RA">
    <property type="protein sequence ID" value="AMEC014178-PA"/>
    <property type="gene ID" value="AMEC014178"/>
</dbReference>
<name>A0A182U5C0_9DIPT</name>
<evidence type="ECO:0000313" key="2">
    <source>
        <dbReference type="EnsemblMetazoa" id="AMEC014178-PA"/>
    </source>
</evidence>
<dbReference type="AlphaFoldDB" id="A0A182U5C0"/>